<dbReference type="InterPro" id="IPR013525">
    <property type="entry name" value="ABC2_TM"/>
</dbReference>
<dbReference type="GO" id="GO:0005524">
    <property type="term" value="F:ATP binding"/>
    <property type="evidence" value="ECO:0007669"/>
    <property type="project" value="UniProtKB-KW"/>
</dbReference>
<keyword evidence="2" id="KW-0813">Transport</keyword>
<name>A0A7S2SDN1_9STRA</name>
<keyword evidence="7 8" id="KW-0472">Membrane</keyword>
<feature type="domain" description="ABC transporter" evidence="9">
    <location>
        <begin position="212"/>
        <end position="479"/>
    </location>
</feature>
<feature type="transmembrane region" description="Helical" evidence="8">
    <location>
        <begin position="658"/>
        <end position="686"/>
    </location>
</feature>
<evidence type="ECO:0000313" key="10">
    <source>
        <dbReference type="EMBL" id="CAD9697057.1"/>
    </source>
</evidence>
<organism evidence="10">
    <name type="scientific">Mucochytrium quahogii</name>
    <dbReference type="NCBI Taxonomy" id="96639"/>
    <lineage>
        <taxon>Eukaryota</taxon>
        <taxon>Sar</taxon>
        <taxon>Stramenopiles</taxon>
        <taxon>Bigyra</taxon>
        <taxon>Labyrinthulomycetes</taxon>
        <taxon>Thraustochytrida</taxon>
        <taxon>Thraustochytriidae</taxon>
        <taxon>Mucochytrium</taxon>
    </lineage>
</organism>
<evidence type="ECO:0000256" key="8">
    <source>
        <dbReference type="SAM" id="Phobius"/>
    </source>
</evidence>
<dbReference type="PANTHER" id="PTHR19241">
    <property type="entry name" value="ATP-BINDING CASSETTE TRANSPORTER"/>
    <property type="match status" value="1"/>
</dbReference>
<dbReference type="Pfam" id="PF19055">
    <property type="entry name" value="ABC2_membrane_7"/>
    <property type="match status" value="1"/>
</dbReference>
<dbReference type="InterPro" id="IPR003439">
    <property type="entry name" value="ABC_transporter-like_ATP-bd"/>
</dbReference>
<evidence type="ECO:0000256" key="6">
    <source>
        <dbReference type="ARBA" id="ARBA00022989"/>
    </source>
</evidence>
<feature type="transmembrane region" description="Helical" evidence="8">
    <location>
        <begin position="1366"/>
        <end position="1386"/>
    </location>
</feature>
<dbReference type="PROSITE" id="PS00211">
    <property type="entry name" value="ABC_TRANSPORTER_1"/>
    <property type="match status" value="1"/>
</dbReference>
<dbReference type="GO" id="GO:0140359">
    <property type="term" value="F:ABC-type transporter activity"/>
    <property type="evidence" value="ECO:0007669"/>
    <property type="project" value="InterPro"/>
</dbReference>
<comment type="subcellular location">
    <subcellularLocation>
        <location evidence="1">Membrane</location>
        <topology evidence="1">Multi-pass membrane protein</topology>
    </subcellularLocation>
</comment>
<dbReference type="GO" id="GO:0016020">
    <property type="term" value="C:membrane"/>
    <property type="evidence" value="ECO:0007669"/>
    <property type="project" value="UniProtKB-SubCell"/>
</dbReference>
<evidence type="ECO:0000256" key="4">
    <source>
        <dbReference type="ARBA" id="ARBA00022741"/>
    </source>
</evidence>
<keyword evidence="6 8" id="KW-1133">Transmembrane helix</keyword>
<feature type="transmembrane region" description="Helical" evidence="8">
    <location>
        <begin position="1280"/>
        <end position="1302"/>
    </location>
</feature>
<evidence type="ECO:0000256" key="7">
    <source>
        <dbReference type="ARBA" id="ARBA00023136"/>
    </source>
</evidence>
<evidence type="ECO:0000259" key="9">
    <source>
        <dbReference type="PROSITE" id="PS50893"/>
    </source>
</evidence>
<dbReference type="InterPro" id="IPR017871">
    <property type="entry name" value="ABC_transporter-like_CS"/>
</dbReference>
<feature type="transmembrane region" description="Helical" evidence="8">
    <location>
        <begin position="731"/>
        <end position="753"/>
    </location>
</feature>
<accession>A0A7S2SDN1</accession>
<sequence>MAEEKDEAPHADGEDQPLLSGSLKLTVNDSVHVNYLDGFEDASVPDDLLEQLASLRLAFESRLEIPKHEIDSNFWKQRLKFSGAKFQRFLDELGTTGGRIVSRDASSRAKRRLEHGLSRVQVELKKDEKERLTTAHVIDQDMVDALLQLGVDEHFKIINKMIFGDEERLGVDVTFHDISFDVARGKEYLPDWLVGAETVGNQTGRMFCGWAFRLKAFFQRLCSRMPLENDDLHILHPMSGAFRAGELTLVLGPAGKSSLMHAVSGRLKTTKYQAMGGEVKFNGYNMKDVHVPNIATYVSQLDVHLPTLTVRDTLNFSKDCRNREDGLSVLKELNGAGFSENEESIARYMDSRVRIVLALLGLTRSADTIIGNATLKGVSGGEKRRVTLGEMLVVGSKVLLLDEISTGLDAAATFDITKTLQNLCSVFNTTGVVSLLQPPPETFDLFDNVLLLADGRMIYHGPRSEVLQYFTNLGFTCPPAKDTADFLQEVVLEEGGKHYTTPGAKNVPIGSEELEKRFKQTEYYKEMGELIAKRDRPVEEQNNEMSSVLQAAQEYFFTGSKYAKSKGALTKIVLARQWTVLKRNKVFIVARIAQNIIMGLLIGAVAFQLPYEQVYIKVGVLFTMLTFVGFGSAPLLADCIAARDVFYKQSKENFYPAFSYVLADFLNNFPIAVLDSLVLGSIIYFMVGFTLSGSGQHYFIFLLFLISYGVCMGSLIRLFGYTFKTQTQAMAIYVCVVILMLIFSGAVATRNVIPDYFIWLYWLNPTTWAYTSITMNEFYSASYDDPPRTINGQCVAYCGQESNCPQPYPQMTCGAYFLEARGFVTNAAFMWGGLGYIWLWVIMNVGLGTLALIHVHHDEKTSGSGGDIVKHSHHFVSPATGSNVFSKLAGLKDPEPKGEEVEIDYSDVHPVTLSWRNLKYSVEIQVTEEQEGNSGGIGGFGGKGVRGTSRVMKKTVNLDLLQGIDGYAKPGEMTALMGSSGAGKTTLMDVLAGRKTTGVITGEIYVNGAPQNLETFPKICGYVEQFGVHLEKSTVKEAVEFSAALRLGKDSEYTKKFVEEVMDLLELDSIANHLVGDASTGLSFEEIKRLTIGVELVANPSIVFADEPTSGLEARSAMVVMRCLRNVAKTGRTVVATVHQPSTSVFNLFDNLLLLKRGGEVVFFDKLGEGSINLKNYFEQYPGVKPCPASLNPATWMLTDVIGAGVNANHSLVDFAVEYKNSASFDNLVTELENLMPLEWETTEISAEKPEKYMTSFGTQVKYLLKRNFLVYWRTPSFSLIRFTIMAAISLVVGLIFVGSAMRNASEIQSRISVISIIVTVIGNYNVFTIIPFLFSHKALFYRERSSRMYSTWAYSVADNFVEDPYILGQVFMAVVCFYFLAGLVLTPVWVFFYYFFLTWLFAMVMTFLGMFFAAIAPNAATAQVLGTLASQILGLFSGSSILPKFIPDWLIWLYYISPQRWVLEGLITTQFNFLYDPVCIPNGAPLMKASGNATCADGSPLQNIINMNGDQEFFCCSAGNTGMTARDYVLGATFLGGPNGYSYSNMWYDVVFLASVTVACRVGGAFALAKLNYNKR</sequence>
<dbReference type="Pfam" id="PF01061">
    <property type="entry name" value="ABC2_membrane"/>
    <property type="match status" value="2"/>
</dbReference>
<dbReference type="Gene3D" id="3.40.50.300">
    <property type="entry name" value="P-loop containing nucleotide triphosphate hydrolases"/>
    <property type="match status" value="2"/>
</dbReference>
<evidence type="ECO:0000256" key="3">
    <source>
        <dbReference type="ARBA" id="ARBA00022692"/>
    </source>
</evidence>
<dbReference type="SMART" id="SM00382">
    <property type="entry name" value="AAA"/>
    <property type="match status" value="2"/>
</dbReference>
<feature type="transmembrane region" description="Helical" evidence="8">
    <location>
        <begin position="1392"/>
        <end position="1417"/>
    </location>
</feature>
<feature type="transmembrane region" description="Helical" evidence="8">
    <location>
        <begin position="1547"/>
        <end position="1570"/>
    </location>
</feature>
<feature type="transmembrane region" description="Helical" evidence="8">
    <location>
        <begin position="828"/>
        <end position="853"/>
    </location>
</feature>
<feature type="transmembrane region" description="Helical" evidence="8">
    <location>
        <begin position="1314"/>
        <end position="1335"/>
    </location>
</feature>
<reference evidence="10" key="1">
    <citation type="submission" date="2021-01" db="EMBL/GenBank/DDBJ databases">
        <authorList>
            <person name="Corre E."/>
            <person name="Pelletier E."/>
            <person name="Niang G."/>
            <person name="Scheremetjew M."/>
            <person name="Finn R."/>
            <person name="Kale V."/>
            <person name="Holt S."/>
            <person name="Cochrane G."/>
            <person name="Meng A."/>
            <person name="Brown T."/>
            <person name="Cohen L."/>
        </authorList>
    </citation>
    <scope>NUCLEOTIDE SEQUENCE</scope>
    <source>
        <strain evidence="10">NY070348D</strain>
    </source>
</reference>
<proteinExistence type="predicted"/>
<feature type="transmembrane region" description="Helical" evidence="8">
    <location>
        <begin position="698"/>
        <end position="719"/>
    </location>
</feature>
<evidence type="ECO:0000256" key="2">
    <source>
        <dbReference type="ARBA" id="ARBA00022448"/>
    </source>
</evidence>
<feature type="transmembrane region" description="Helical" evidence="8">
    <location>
        <begin position="615"/>
        <end position="637"/>
    </location>
</feature>
<dbReference type="PROSITE" id="PS50893">
    <property type="entry name" value="ABC_TRANSPORTER_2"/>
    <property type="match status" value="2"/>
</dbReference>
<evidence type="ECO:0000256" key="5">
    <source>
        <dbReference type="ARBA" id="ARBA00022840"/>
    </source>
</evidence>
<dbReference type="InterPro" id="IPR003593">
    <property type="entry name" value="AAA+_ATPase"/>
</dbReference>
<feature type="domain" description="ABC transporter" evidence="9">
    <location>
        <begin position="945"/>
        <end position="1182"/>
    </location>
</feature>
<dbReference type="InterPro" id="IPR043926">
    <property type="entry name" value="ABCG_dom"/>
</dbReference>
<protein>
    <recommendedName>
        <fullName evidence="9">ABC transporter domain-containing protein</fullName>
    </recommendedName>
</protein>
<dbReference type="GO" id="GO:0016887">
    <property type="term" value="F:ATP hydrolysis activity"/>
    <property type="evidence" value="ECO:0007669"/>
    <property type="project" value="InterPro"/>
</dbReference>
<gene>
    <name evidence="10" type="ORF">QSP1433_LOCUS13074</name>
</gene>
<feature type="transmembrane region" description="Helical" evidence="8">
    <location>
        <begin position="586"/>
        <end position="609"/>
    </location>
</feature>
<keyword evidence="3 8" id="KW-0812">Transmembrane</keyword>
<keyword evidence="5" id="KW-0067">ATP-binding</keyword>
<keyword evidence="4" id="KW-0547">Nucleotide-binding</keyword>
<evidence type="ECO:0000256" key="1">
    <source>
        <dbReference type="ARBA" id="ARBA00004141"/>
    </source>
</evidence>
<dbReference type="Pfam" id="PF00005">
    <property type="entry name" value="ABC_tran"/>
    <property type="match status" value="2"/>
</dbReference>
<dbReference type="InterPro" id="IPR027417">
    <property type="entry name" value="P-loop_NTPase"/>
</dbReference>
<dbReference type="SUPFAM" id="SSF52540">
    <property type="entry name" value="P-loop containing nucleoside triphosphate hydrolases"/>
    <property type="match status" value="2"/>
</dbReference>
<dbReference type="EMBL" id="HBHK01020586">
    <property type="protein sequence ID" value="CAD9697057.1"/>
    <property type="molecule type" value="Transcribed_RNA"/>
</dbReference>